<dbReference type="GO" id="GO:0020037">
    <property type="term" value="F:heme binding"/>
    <property type="evidence" value="ECO:0007669"/>
    <property type="project" value="InterPro"/>
</dbReference>
<dbReference type="Gene3D" id="1.10.630.10">
    <property type="entry name" value="Cytochrome P450"/>
    <property type="match status" value="1"/>
</dbReference>
<dbReference type="InterPro" id="IPR053062">
    <property type="entry name" value="CYP450_84A"/>
</dbReference>
<comment type="caution">
    <text evidence="1">The sequence shown here is derived from an EMBL/GenBank/DDBJ whole genome shotgun (WGS) entry which is preliminary data.</text>
</comment>
<accession>A0AAE1V9E1</accession>
<dbReference type="GO" id="GO:0016705">
    <property type="term" value="F:oxidoreductase activity, acting on paired donors, with incorporation or reduction of molecular oxygen"/>
    <property type="evidence" value="ECO:0007669"/>
    <property type="project" value="InterPro"/>
</dbReference>
<evidence type="ECO:0000313" key="1">
    <source>
        <dbReference type="EMBL" id="KAK4361493.1"/>
    </source>
</evidence>
<evidence type="ECO:0000313" key="2">
    <source>
        <dbReference type="Proteomes" id="UP001291623"/>
    </source>
</evidence>
<dbReference type="EMBL" id="JAVYJV010000010">
    <property type="protein sequence ID" value="KAK4361493.1"/>
    <property type="molecule type" value="Genomic_DNA"/>
</dbReference>
<gene>
    <name evidence="1" type="ORF">RND71_020445</name>
</gene>
<dbReference type="Proteomes" id="UP001291623">
    <property type="component" value="Unassembled WGS sequence"/>
</dbReference>
<reference evidence="1" key="1">
    <citation type="submission" date="2023-12" db="EMBL/GenBank/DDBJ databases">
        <title>Genome assembly of Anisodus tanguticus.</title>
        <authorList>
            <person name="Wang Y.-J."/>
        </authorList>
    </citation>
    <scope>NUCLEOTIDE SEQUENCE</scope>
    <source>
        <strain evidence="1">KB-2021</strain>
        <tissue evidence="1">Leaf</tissue>
    </source>
</reference>
<organism evidence="1 2">
    <name type="scientific">Anisodus tanguticus</name>
    <dbReference type="NCBI Taxonomy" id="243964"/>
    <lineage>
        <taxon>Eukaryota</taxon>
        <taxon>Viridiplantae</taxon>
        <taxon>Streptophyta</taxon>
        <taxon>Embryophyta</taxon>
        <taxon>Tracheophyta</taxon>
        <taxon>Spermatophyta</taxon>
        <taxon>Magnoliopsida</taxon>
        <taxon>eudicotyledons</taxon>
        <taxon>Gunneridae</taxon>
        <taxon>Pentapetalae</taxon>
        <taxon>asterids</taxon>
        <taxon>lamiids</taxon>
        <taxon>Solanales</taxon>
        <taxon>Solanaceae</taxon>
        <taxon>Solanoideae</taxon>
        <taxon>Hyoscyameae</taxon>
        <taxon>Anisodus</taxon>
    </lineage>
</organism>
<protein>
    <submittedName>
        <fullName evidence="1">Uncharacterized protein</fullName>
    </submittedName>
</protein>
<proteinExistence type="predicted"/>
<dbReference type="AlphaFoldDB" id="A0AAE1V9E1"/>
<dbReference type="PANTHER" id="PTHR47945">
    <property type="entry name" value="CYTOCHROME P450 84A1-RELATED"/>
    <property type="match status" value="1"/>
</dbReference>
<name>A0AAE1V9E1_9SOLA</name>
<keyword evidence="2" id="KW-1185">Reference proteome</keyword>
<dbReference type="InterPro" id="IPR036396">
    <property type="entry name" value="Cyt_P450_sf"/>
</dbReference>
<dbReference type="SUPFAM" id="SSF48264">
    <property type="entry name" value="Cytochrome P450"/>
    <property type="match status" value="1"/>
</dbReference>
<dbReference type="GO" id="GO:0005506">
    <property type="term" value="F:iron ion binding"/>
    <property type="evidence" value="ECO:0007669"/>
    <property type="project" value="InterPro"/>
</dbReference>
<dbReference type="GO" id="GO:0004497">
    <property type="term" value="F:monooxygenase activity"/>
    <property type="evidence" value="ECO:0007669"/>
    <property type="project" value="InterPro"/>
</dbReference>
<dbReference type="PANTHER" id="PTHR47945:SF5">
    <property type="entry name" value="CYTOCHROME P450 84A1-RELATED"/>
    <property type="match status" value="1"/>
</dbReference>
<sequence>MCGRLDVTKTHGKILRFLNLSRSCPGMQLGLYEFEMALANLPHRFTWDLPDGMKPSEVDTDDVFGLTAHKATRLVSVPNPSLLCLL</sequence>